<organism evidence="1 2">
    <name type="scientific">Faecalicatena fissicatena</name>
    <dbReference type="NCBI Taxonomy" id="290055"/>
    <lineage>
        <taxon>Bacteria</taxon>
        <taxon>Bacillati</taxon>
        <taxon>Bacillota</taxon>
        <taxon>Clostridia</taxon>
        <taxon>Lachnospirales</taxon>
        <taxon>Lachnospiraceae</taxon>
        <taxon>Faecalicatena</taxon>
    </lineage>
</organism>
<evidence type="ECO:0000313" key="1">
    <source>
        <dbReference type="EMBL" id="MBM6739112.1"/>
    </source>
</evidence>
<dbReference type="RefSeq" id="WP_205156332.1">
    <property type="nucleotide sequence ID" value="NZ_JACLYY010000016.1"/>
</dbReference>
<keyword evidence="2" id="KW-1185">Reference proteome</keyword>
<evidence type="ECO:0000313" key="2">
    <source>
        <dbReference type="Proteomes" id="UP000716906"/>
    </source>
</evidence>
<dbReference type="Proteomes" id="UP000716906">
    <property type="component" value="Unassembled WGS sequence"/>
</dbReference>
<proteinExistence type="predicted"/>
<name>A0ABS2EC31_9FIRM</name>
<dbReference type="EMBL" id="JACLYY010000016">
    <property type="protein sequence ID" value="MBM6739112.1"/>
    <property type="molecule type" value="Genomic_DNA"/>
</dbReference>
<gene>
    <name evidence="1" type="ORF">H7U36_13565</name>
</gene>
<comment type="caution">
    <text evidence="1">The sequence shown here is derived from an EMBL/GenBank/DDBJ whole genome shotgun (WGS) entry which is preliminary data.</text>
</comment>
<sequence>MDKNSVYSDTLLRAYSSGLLKIIWNTTGFSIGIDPKRKDAVPELREKDFIDYAFSIIKIVVDLAEEKELKGIPDCDLETAKKIYEQESDLKDHLYIKRNSKINCFKLLESQIISYRNEEDPKKTDANSAIIKLVTEKDDEDVSWAFEISRRDLGELINNLAELKEKIDAV</sequence>
<reference evidence="1 2" key="1">
    <citation type="journal article" date="2021" name="Sci. Rep.">
        <title>The distribution of antibiotic resistance genes in chicken gut microbiota commensals.</title>
        <authorList>
            <person name="Juricova H."/>
            <person name="Matiasovicova J."/>
            <person name="Kubasova T."/>
            <person name="Cejkova D."/>
            <person name="Rychlik I."/>
        </authorList>
    </citation>
    <scope>NUCLEOTIDE SEQUENCE [LARGE SCALE GENOMIC DNA]</scope>
    <source>
        <strain evidence="1 2">An773</strain>
    </source>
</reference>
<accession>A0ABS2EC31</accession>
<protein>
    <submittedName>
        <fullName evidence="1">Uncharacterized protein</fullName>
    </submittedName>
</protein>